<reference evidence="12" key="4">
    <citation type="journal article" date="2018" name="Nat. Plants">
        <title>Whole-genome landscape of Medicago truncatula symbiotic genes.</title>
        <authorList>
            <person name="Pecrix Y."/>
            <person name="Staton S.E."/>
            <person name="Sallet E."/>
            <person name="Lelandais-Briere C."/>
            <person name="Moreau S."/>
            <person name="Carrere S."/>
            <person name="Blein T."/>
            <person name="Jardinaud M.F."/>
            <person name="Latrasse D."/>
            <person name="Zouine M."/>
            <person name="Zahm M."/>
            <person name="Kreplak J."/>
            <person name="Mayjonade B."/>
            <person name="Satge C."/>
            <person name="Perez M."/>
            <person name="Cauet S."/>
            <person name="Marande W."/>
            <person name="Chantry-Darmon C."/>
            <person name="Lopez-Roques C."/>
            <person name="Bouchez O."/>
            <person name="Berard A."/>
            <person name="Debelle F."/>
            <person name="Munos S."/>
            <person name="Bendahmane A."/>
            <person name="Berges H."/>
            <person name="Niebel A."/>
            <person name="Buitink J."/>
            <person name="Frugier F."/>
            <person name="Benhamed M."/>
            <person name="Crespi M."/>
            <person name="Gouzy J."/>
            <person name="Gamas P."/>
        </authorList>
    </citation>
    <scope>NUCLEOTIDE SEQUENCE [LARGE SCALE GENOMIC DNA]</scope>
    <source>
        <strain evidence="12">cv. Jemalong A17</strain>
    </source>
</reference>
<dbReference type="OMA" id="CLMAEAT"/>
<keyword evidence="4 7" id="KW-1133">Transmembrane helix</keyword>
<gene>
    <name evidence="10" type="primary">11417128</name>
    <name evidence="8" type="ordered locus">MTR_2g034890</name>
    <name evidence="9" type="ORF">MtrunA17_Chr2g0294871</name>
</gene>
<protein>
    <submittedName>
        <fullName evidence="8">Transmembrane protein, putative</fullName>
    </submittedName>
</protein>
<dbReference type="GO" id="GO:0012505">
    <property type="term" value="C:endomembrane system"/>
    <property type="evidence" value="ECO:0007669"/>
    <property type="project" value="UniProtKB-SubCell"/>
</dbReference>
<dbReference type="InterPro" id="IPR009606">
    <property type="entry name" value="DEAL/Modifying_wall_lignin1/2"/>
</dbReference>
<reference evidence="8 11" key="2">
    <citation type="journal article" date="2014" name="BMC Genomics">
        <title>An improved genome release (version Mt4.0) for the model legume Medicago truncatula.</title>
        <authorList>
            <person name="Tang H."/>
            <person name="Krishnakumar V."/>
            <person name="Bidwell S."/>
            <person name="Rosen B."/>
            <person name="Chan A."/>
            <person name="Zhou S."/>
            <person name="Gentzbittel L."/>
            <person name="Childs K.L."/>
            <person name="Yandell M."/>
            <person name="Gundlach H."/>
            <person name="Mayer K.F."/>
            <person name="Schwartz D.C."/>
            <person name="Town C.D."/>
        </authorList>
    </citation>
    <scope>GENOME REANNOTATION</scope>
    <source>
        <strain evidence="10 11">cv. Jemalong A17</strain>
    </source>
</reference>
<dbReference type="InterPro" id="IPR052222">
    <property type="entry name" value="DESIGUAL"/>
</dbReference>
<keyword evidence="5 7" id="KW-0472">Membrane</keyword>
<dbReference type="EMBL" id="PSQE01000002">
    <property type="protein sequence ID" value="RHN73101.1"/>
    <property type="molecule type" value="Genomic_DNA"/>
</dbReference>
<reference evidence="8 11" key="1">
    <citation type="journal article" date="2011" name="Nature">
        <title>The Medicago genome provides insight into the evolution of rhizobial symbioses.</title>
        <authorList>
            <person name="Young N.D."/>
            <person name="Debelle F."/>
            <person name="Oldroyd G.E."/>
            <person name="Geurts R."/>
            <person name="Cannon S.B."/>
            <person name="Udvardi M.K."/>
            <person name="Benedito V.A."/>
            <person name="Mayer K.F."/>
            <person name="Gouzy J."/>
            <person name="Schoof H."/>
            <person name="Van de Peer Y."/>
            <person name="Proost S."/>
            <person name="Cook D.R."/>
            <person name="Meyers B.C."/>
            <person name="Spannagl M."/>
            <person name="Cheung F."/>
            <person name="De Mita S."/>
            <person name="Krishnakumar V."/>
            <person name="Gundlach H."/>
            <person name="Zhou S."/>
            <person name="Mudge J."/>
            <person name="Bharti A.K."/>
            <person name="Murray J.D."/>
            <person name="Naoumkina M.A."/>
            <person name="Rosen B."/>
            <person name="Silverstein K.A."/>
            <person name="Tang H."/>
            <person name="Rombauts S."/>
            <person name="Zhao P.X."/>
            <person name="Zhou P."/>
            <person name="Barbe V."/>
            <person name="Bardou P."/>
            <person name="Bechner M."/>
            <person name="Bellec A."/>
            <person name="Berger A."/>
            <person name="Berges H."/>
            <person name="Bidwell S."/>
            <person name="Bisseling T."/>
            <person name="Choisne N."/>
            <person name="Couloux A."/>
            <person name="Denny R."/>
            <person name="Deshpande S."/>
            <person name="Dai X."/>
            <person name="Doyle J.J."/>
            <person name="Dudez A.M."/>
            <person name="Farmer A.D."/>
            <person name="Fouteau S."/>
            <person name="Franken C."/>
            <person name="Gibelin C."/>
            <person name="Gish J."/>
            <person name="Goldstein S."/>
            <person name="Gonzalez A.J."/>
            <person name="Green P.J."/>
            <person name="Hallab A."/>
            <person name="Hartog M."/>
            <person name="Hua A."/>
            <person name="Humphray S.J."/>
            <person name="Jeong D.H."/>
            <person name="Jing Y."/>
            <person name="Jocker A."/>
            <person name="Kenton S.M."/>
            <person name="Kim D.J."/>
            <person name="Klee K."/>
            <person name="Lai H."/>
            <person name="Lang C."/>
            <person name="Lin S."/>
            <person name="Macmil S.L."/>
            <person name="Magdelenat G."/>
            <person name="Matthews L."/>
            <person name="McCorrison J."/>
            <person name="Monaghan E.L."/>
            <person name="Mun J.H."/>
            <person name="Najar F.Z."/>
            <person name="Nicholson C."/>
            <person name="Noirot C."/>
            <person name="O'Bleness M."/>
            <person name="Paule C.R."/>
            <person name="Poulain J."/>
            <person name="Prion F."/>
            <person name="Qin B."/>
            <person name="Qu C."/>
            <person name="Retzel E.F."/>
            <person name="Riddle C."/>
            <person name="Sallet E."/>
            <person name="Samain S."/>
            <person name="Samson N."/>
            <person name="Sanders I."/>
            <person name="Saurat O."/>
            <person name="Scarpelli C."/>
            <person name="Schiex T."/>
            <person name="Segurens B."/>
            <person name="Severin A.J."/>
            <person name="Sherrier D.J."/>
            <person name="Shi R."/>
            <person name="Sims S."/>
            <person name="Singer S.R."/>
            <person name="Sinharoy S."/>
            <person name="Sterck L."/>
            <person name="Viollet A."/>
            <person name="Wang B.B."/>
            <person name="Wang K."/>
            <person name="Wang M."/>
            <person name="Wang X."/>
            <person name="Warfsmann J."/>
            <person name="Weissenbach J."/>
            <person name="White D.D."/>
            <person name="White J.D."/>
            <person name="Wiley G.B."/>
            <person name="Wincker P."/>
            <person name="Xing Y."/>
            <person name="Yang L."/>
            <person name="Yao Z."/>
            <person name="Ying F."/>
            <person name="Zhai J."/>
            <person name="Zhou L."/>
            <person name="Zuber A."/>
            <person name="Denarie J."/>
            <person name="Dixon R.A."/>
            <person name="May G.D."/>
            <person name="Schwartz D.C."/>
            <person name="Rogers J."/>
            <person name="Quetier F."/>
            <person name="Town C.D."/>
            <person name="Roe B.A."/>
        </authorList>
    </citation>
    <scope>NUCLEOTIDE SEQUENCE [LARGE SCALE GENOMIC DNA]</scope>
    <source>
        <strain evidence="8">A17</strain>
        <strain evidence="10 11">cv. Jemalong A17</strain>
    </source>
</reference>
<evidence type="ECO:0000256" key="7">
    <source>
        <dbReference type="SAM" id="Phobius"/>
    </source>
</evidence>
<proteinExistence type="inferred from homology"/>
<name>G7IMW7_MEDTR</name>
<evidence type="ECO:0000313" key="10">
    <source>
        <dbReference type="EnsemblPlants" id="AES65062"/>
    </source>
</evidence>
<evidence type="ECO:0000313" key="8">
    <source>
        <dbReference type="EMBL" id="AES65062.1"/>
    </source>
</evidence>
<evidence type="ECO:0000313" key="9">
    <source>
        <dbReference type="EMBL" id="RHN73101.1"/>
    </source>
</evidence>
<dbReference type="Pfam" id="PF06749">
    <property type="entry name" value="DUF1218"/>
    <property type="match status" value="1"/>
</dbReference>
<dbReference type="eggNOG" id="ENOG502QRFH">
    <property type="taxonomic scope" value="Eukaryota"/>
</dbReference>
<dbReference type="OrthoDB" id="1861835at2759"/>
<evidence type="ECO:0000313" key="11">
    <source>
        <dbReference type="Proteomes" id="UP000002051"/>
    </source>
</evidence>
<comment type="subcellular location">
    <subcellularLocation>
        <location evidence="1">Endomembrane system</location>
        <topology evidence="1">Multi-pass membrane protein</topology>
    </subcellularLocation>
</comment>
<dbReference type="Proteomes" id="UP000002051">
    <property type="component" value="Chromosome 2"/>
</dbReference>
<evidence type="ECO:0000256" key="6">
    <source>
        <dbReference type="ARBA" id="ARBA00029467"/>
    </source>
</evidence>
<feature type="transmembrane region" description="Helical" evidence="7">
    <location>
        <begin position="120"/>
        <end position="148"/>
    </location>
</feature>
<evidence type="ECO:0000256" key="3">
    <source>
        <dbReference type="ARBA" id="ARBA00022729"/>
    </source>
</evidence>
<keyword evidence="2 7" id="KW-0812">Transmembrane</keyword>
<dbReference type="EMBL" id="CM001218">
    <property type="protein sequence ID" value="AES65062.1"/>
    <property type="molecule type" value="Genomic_DNA"/>
</dbReference>
<evidence type="ECO:0000313" key="12">
    <source>
        <dbReference type="Proteomes" id="UP000265566"/>
    </source>
</evidence>
<dbReference type="Gramene" id="rna8881">
    <property type="protein sequence ID" value="RHN73101.1"/>
    <property type="gene ID" value="gene8881"/>
</dbReference>
<evidence type="ECO:0000256" key="2">
    <source>
        <dbReference type="ARBA" id="ARBA00022692"/>
    </source>
</evidence>
<feature type="transmembrane region" description="Helical" evidence="7">
    <location>
        <begin position="75"/>
        <end position="100"/>
    </location>
</feature>
<dbReference type="HOGENOM" id="CLU_073715_0_0_1"/>
<reference evidence="9" key="5">
    <citation type="journal article" date="2018" name="Nat. Plants">
        <title>Whole-genome landscape of Medicago truncatula symbiotic genes.</title>
        <authorList>
            <person name="Pecrix Y."/>
            <person name="Gamas P."/>
            <person name="Carrere S."/>
        </authorList>
    </citation>
    <scope>NUCLEOTIDE SEQUENCE</scope>
    <source>
        <tissue evidence="9">Leaves</tissue>
    </source>
</reference>
<accession>G7IMW7</accession>
<feature type="transmembrane region" description="Helical" evidence="7">
    <location>
        <begin position="169"/>
        <end position="190"/>
    </location>
</feature>
<evidence type="ECO:0000256" key="1">
    <source>
        <dbReference type="ARBA" id="ARBA00004127"/>
    </source>
</evidence>
<dbReference type="EnsemblPlants" id="AES65062">
    <property type="protein sequence ID" value="AES65062"/>
    <property type="gene ID" value="MTR_2g034890"/>
</dbReference>
<dbReference type="KEGG" id="mtr:11417128"/>
<dbReference type="AlphaFoldDB" id="G7IMW7"/>
<dbReference type="PANTHER" id="PTHR31769">
    <property type="entry name" value="OS07G0462200 PROTEIN-RELATED"/>
    <property type="match status" value="1"/>
</dbReference>
<keyword evidence="3" id="KW-0732">Signal</keyword>
<reference evidence="10" key="3">
    <citation type="submission" date="2015-04" db="UniProtKB">
        <authorList>
            <consortium name="EnsemblPlants"/>
        </authorList>
    </citation>
    <scope>IDENTIFICATION</scope>
    <source>
        <strain evidence="10">cv. Jemalong A17</strain>
    </source>
</reference>
<dbReference type="Proteomes" id="UP000265566">
    <property type="component" value="Chromosome 2"/>
</dbReference>
<sequence>MAVTHADLEPKSKTDLSSKTVVFLVITIILGLFTFILCLKAEVTRSQVTWIMNKDGKDKGDKYECAYNGNGKVPLLCSACAFVGLAIALVMEHIYMLIAVSKSPPSLLDWDNDSSSVKSLISLAGFFYITTWICFAVAEILLLAGLSVESGHLKNWTKPRTNCYAIREGLFSAAGVFALTTVFIAAGLYLTILRAQRMSEVVATVGREVLEASNFFAFPPRSPQRHITTVARENPKTIESINL</sequence>
<dbReference type="PaxDb" id="3880-AES65062"/>
<keyword evidence="11" id="KW-1185">Reference proteome</keyword>
<evidence type="ECO:0000256" key="5">
    <source>
        <dbReference type="ARBA" id="ARBA00023136"/>
    </source>
</evidence>
<feature type="transmembrane region" description="Helical" evidence="7">
    <location>
        <begin position="20"/>
        <end position="39"/>
    </location>
</feature>
<dbReference type="STRING" id="3880.G7IMW7"/>
<organism evidence="8 11">
    <name type="scientific">Medicago truncatula</name>
    <name type="common">Barrel medic</name>
    <name type="synonym">Medicago tribuloides</name>
    <dbReference type="NCBI Taxonomy" id="3880"/>
    <lineage>
        <taxon>Eukaryota</taxon>
        <taxon>Viridiplantae</taxon>
        <taxon>Streptophyta</taxon>
        <taxon>Embryophyta</taxon>
        <taxon>Tracheophyta</taxon>
        <taxon>Spermatophyta</taxon>
        <taxon>Magnoliopsida</taxon>
        <taxon>eudicotyledons</taxon>
        <taxon>Gunneridae</taxon>
        <taxon>Pentapetalae</taxon>
        <taxon>rosids</taxon>
        <taxon>fabids</taxon>
        <taxon>Fabales</taxon>
        <taxon>Fabaceae</taxon>
        <taxon>Papilionoideae</taxon>
        <taxon>50 kb inversion clade</taxon>
        <taxon>NPAAA clade</taxon>
        <taxon>Hologalegina</taxon>
        <taxon>IRL clade</taxon>
        <taxon>Trifolieae</taxon>
        <taxon>Medicago</taxon>
    </lineage>
</organism>
<evidence type="ECO:0000256" key="4">
    <source>
        <dbReference type="ARBA" id="ARBA00022989"/>
    </source>
</evidence>
<comment type="similarity">
    <text evidence="6">Belongs to the DESIGUAL family.</text>
</comment>